<evidence type="ECO:0000313" key="1">
    <source>
        <dbReference type="EMBL" id="EKT4439674.1"/>
    </source>
</evidence>
<evidence type="ECO:0000313" key="2">
    <source>
        <dbReference type="Proteomes" id="UP001214521"/>
    </source>
</evidence>
<dbReference type="EMBL" id="ABLOMU010000002">
    <property type="protein sequence ID" value="EKT4439674.1"/>
    <property type="molecule type" value="Genomic_DNA"/>
</dbReference>
<comment type="caution">
    <text evidence="1">The sequence shown here is derived from an EMBL/GenBank/DDBJ whole genome shotgun (WGS) entry which is preliminary data.</text>
</comment>
<dbReference type="InterPro" id="IPR009200">
    <property type="entry name" value="DUF1269_membrane"/>
</dbReference>
<accession>A0AAI9C7Q8</accession>
<protein>
    <submittedName>
        <fullName evidence="1">DUF1269 domain-containing protein</fullName>
    </submittedName>
</protein>
<proteinExistence type="predicted"/>
<dbReference type="Proteomes" id="UP001214521">
    <property type="component" value="Unassembled WGS sequence"/>
</dbReference>
<gene>
    <name evidence="1" type="ORF">QEK83_000269</name>
</gene>
<dbReference type="Pfam" id="PF06897">
    <property type="entry name" value="DUF1269"/>
    <property type="match status" value="1"/>
</dbReference>
<sequence length="265" mass="28623">MNKFVAIIFPDEARAYEGVLALRELHREGSILLYGETVVVKDEAGKLSIREAKSAGGLATTIGAVTGGLLGLLAGPFGTIAGLTGGALLGGLKDIFDAGISGDFIKVISEELTPGRSVVIAEIDEGWTSPLDIRIAPLGGVVVRTFRHEVEEAQIRREINDITNELTYLREQLLQEGKHAGTELKVRIELLDKSLAEASKRIQGKAKALREETEAVIVSLQAQAEGAVESAGKRIEQRIADIQEDYDKRAAKLEQAWEQTKAALR</sequence>
<organism evidence="1 2">
    <name type="scientific">Stenotrophomonas maltophilia</name>
    <name type="common">Pseudomonas maltophilia</name>
    <name type="synonym">Xanthomonas maltophilia</name>
    <dbReference type="NCBI Taxonomy" id="40324"/>
    <lineage>
        <taxon>Bacteria</taxon>
        <taxon>Pseudomonadati</taxon>
        <taxon>Pseudomonadota</taxon>
        <taxon>Gammaproteobacteria</taxon>
        <taxon>Lysobacterales</taxon>
        <taxon>Lysobacteraceae</taxon>
        <taxon>Stenotrophomonas</taxon>
        <taxon>Stenotrophomonas maltophilia group</taxon>
    </lineage>
</organism>
<reference evidence="1" key="1">
    <citation type="submission" date="2022-07" db="EMBL/GenBank/DDBJ databases">
        <authorList>
            <consortium name="Clinical and Environmental Microbiology Branch: Whole genome sequencing antimicrobial resistance pathogens in the healthcare setting"/>
        </authorList>
    </citation>
    <scope>NUCLEOTIDE SEQUENCE</scope>
    <source>
        <strain evidence="1">Stenotrophomonas_maltophilia_2021CK-00905</strain>
    </source>
</reference>
<dbReference type="AlphaFoldDB" id="A0AAI9C7Q8"/>
<name>A0AAI9C7Q8_STEMA</name>
<dbReference type="RefSeq" id="WP_023093955.1">
    <property type="nucleotide sequence ID" value="NZ_JASKMX010000008.1"/>
</dbReference>